<dbReference type="CDD" id="cd04277">
    <property type="entry name" value="ZnMc_serralysin_like"/>
    <property type="match status" value="1"/>
</dbReference>
<dbReference type="PANTHER" id="PTHR38340">
    <property type="entry name" value="S-LAYER PROTEIN"/>
    <property type="match status" value="1"/>
</dbReference>
<dbReference type="InterPro" id="IPR024079">
    <property type="entry name" value="MetalloPept_cat_dom_sf"/>
</dbReference>
<evidence type="ECO:0000256" key="5">
    <source>
        <dbReference type="ARBA" id="ARBA00022525"/>
    </source>
</evidence>
<accession>A0ABU0MTL0</accession>
<dbReference type="SMART" id="SM00235">
    <property type="entry name" value="ZnMc"/>
    <property type="match status" value="1"/>
</dbReference>
<dbReference type="Pfam" id="PF00413">
    <property type="entry name" value="Peptidase_M10"/>
    <property type="match status" value="1"/>
</dbReference>
<protein>
    <submittedName>
        <fullName evidence="15">Serralysin</fullName>
        <ecNumber evidence="15">3.4.24.40</ecNumber>
    </submittedName>
</protein>
<keyword evidence="10 15" id="KW-0378">Hydrolase</keyword>
<dbReference type="SUPFAM" id="SSF51120">
    <property type="entry name" value="beta-Roll"/>
    <property type="match status" value="2"/>
</dbReference>
<evidence type="ECO:0000256" key="12">
    <source>
        <dbReference type="ARBA" id="ARBA00023026"/>
    </source>
</evidence>
<dbReference type="SUPFAM" id="SSF55486">
    <property type="entry name" value="Metalloproteases ('zincins'), catalytic domain"/>
    <property type="match status" value="1"/>
</dbReference>
<dbReference type="Gene3D" id="2.150.10.10">
    <property type="entry name" value="Serralysin-like metalloprotease, C-terminal"/>
    <property type="match status" value="3"/>
</dbReference>
<comment type="caution">
    <text evidence="15">The sequence shown here is derived from an EMBL/GenBank/DDBJ whole genome shotgun (WGS) entry which is preliminary data.</text>
</comment>
<keyword evidence="8" id="KW-0479">Metal-binding</keyword>
<dbReference type="Pfam" id="PF08548">
    <property type="entry name" value="Peptidase_M10_C"/>
    <property type="match status" value="1"/>
</dbReference>
<dbReference type="InterPro" id="IPR018511">
    <property type="entry name" value="Hemolysin-typ_Ca-bd_CS"/>
</dbReference>
<dbReference type="GO" id="GO:0016787">
    <property type="term" value="F:hydrolase activity"/>
    <property type="evidence" value="ECO:0007669"/>
    <property type="project" value="UniProtKB-KW"/>
</dbReference>
<keyword evidence="11" id="KW-0862">Zinc</keyword>
<evidence type="ECO:0000256" key="13">
    <source>
        <dbReference type="ARBA" id="ARBA00023136"/>
    </source>
</evidence>
<dbReference type="InterPro" id="IPR050557">
    <property type="entry name" value="RTX_toxin/Mannuronan_C5-epim"/>
</dbReference>
<dbReference type="PANTHER" id="PTHR38340:SF1">
    <property type="entry name" value="S-LAYER PROTEIN"/>
    <property type="match status" value="1"/>
</dbReference>
<keyword evidence="9" id="KW-0677">Repeat</keyword>
<dbReference type="InterPro" id="IPR001343">
    <property type="entry name" value="Hemolysn_Ca-bd"/>
</dbReference>
<comment type="subcellular location">
    <subcellularLocation>
        <location evidence="2">Membrane</location>
    </subcellularLocation>
    <subcellularLocation>
        <location evidence="3">Secreted</location>
    </subcellularLocation>
</comment>
<dbReference type="PRINTS" id="PR01488">
    <property type="entry name" value="RTXTOXINA"/>
</dbReference>
<dbReference type="RefSeq" id="WP_209990115.1">
    <property type="nucleotide sequence ID" value="NZ_JAGINO010000032.1"/>
</dbReference>
<dbReference type="InterPro" id="IPR003995">
    <property type="entry name" value="RTX_toxin_determinant-A"/>
</dbReference>
<comment type="similarity">
    <text evidence="4">Belongs to the peptidase M10B family.</text>
</comment>
<dbReference type="PRINTS" id="PR00313">
    <property type="entry name" value="CABNDNGRPT"/>
</dbReference>
<evidence type="ECO:0000313" key="16">
    <source>
        <dbReference type="Proteomes" id="UP001244552"/>
    </source>
</evidence>
<dbReference type="InterPro" id="IPR013858">
    <property type="entry name" value="Peptidase_M10B_C"/>
</dbReference>
<evidence type="ECO:0000256" key="7">
    <source>
        <dbReference type="ARBA" id="ARBA00022670"/>
    </source>
</evidence>
<feature type="domain" description="Peptidase metallopeptidase" evidence="14">
    <location>
        <begin position="26"/>
        <end position="226"/>
    </location>
</feature>
<dbReference type="Gene3D" id="3.40.390.10">
    <property type="entry name" value="Collagenase (Catalytic Domain)"/>
    <property type="match status" value="1"/>
</dbReference>
<name>A0ABU0MTL0_9PROT</name>
<keyword evidence="13" id="KW-0472">Membrane</keyword>
<dbReference type="InterPro" id="IPR001818">
    <property type="entry name" value="Pept_M10_metallopeptidase"/>
</dbReference>
<dbReference type="Proteomes" id="UP001244552">
    <property type="component" value="Unassembled WGS sequence"/>
</dbReference>
<sequence>MATPTSSGQVSGITAASQAHINALLGDSKWGGPVGTGLTLTYSFPGYGASWSTDPLGSGGYGPASGSGEPWGNRLTPLNAVQQSAFAQALQSWAAVANITFTQVADTAGQVGDIRVAFSTAVPPSNSGYAYYPYNQGGAGGDIWLNPNTSASQSPQPGNFGYMVLVHEIGHALGLKHSFEEGVTLPASTDNNQYTVMSYTDPPSASISPAGPMLYDIAAIQYLYGANTAYRAGDDSYRFSASSEELRTIWDAGGTDSVDASNQVLGVTINLNAGSFSSIGIKTNGGAARQNIAIAYGAVIENALGGTGSDVLLGNAEANALDGGAGNDTLSGAAGQDVVHGGANEDLLFGNQGEDRLFGDDGSDLLFGGLDADTLEGGDGSDRLNGDNGGDLLSGNRGADVLFGNAGSDTLFGGGDDDRLYGGRDGDLLFGDRGADTLAGNLGADTLSGGGGADLFRFDGGDGADTVLDFDAGTGDRLAGVSGRGFALRDAGSSGMVIDFLNGDSITVVGHTVGEFSTSWLVAV</sequence>
<evidence type="ECO:0000256" key="11">
    <source>
        <dbReference type="ARBA" id="ARBA00022833"/>
    </source>
</evidence>
<keyword evidence="12" id="KW-0843">Virulence</keyword>
<keyword evidence="16" id="KW-1185">Reference proteome</keyword>
<dbReference type="InterPro" id="IPR006026">
    <property type="entry name" value="Peptidase_Metallo"/>
</dbReference>
<dbReference type="InterPro" id="IPR011049">
    <property type="entry name" value="Serralysin-like_metalloprot_C"/>
</dbReference>
<dbReference type="Pfam" id="PF00353">
    <property type="entry name" value="HemolysinCabind"/>
    <property type="match status" value="4"/>
</dbReference>
<keyword evidence="5" id="KW-0964">Secreted</keyword>
<dbReference type="EMBL" id="JAUSVU010000032">
    <property type="protein sequence ID" value="MDQ0536828.1"/>
    <property type="molecule type" value="Genomic_DNA"/>
</dbReference>
<evidence type="ECO:0000256" key="6">
    <source>
        <dbReference type="ARBA" id="ARBA00022656"/>
    </source>
</evidence>
<evidence type="ECO:0000256" key="2">
    <source>
        <dbReference type="ARBA" id="ARBA00004370"/>
    </source>
</evidence>
<evidence type="ECO:0000256" key="8">
    <source>
        <dbReference type="ARBA" id="ARBA00022723"/>
    </source>
</evidence>
<evidence type="ECO:0000259" key="14">
    <source>
        <dbReference type="SMART" id="SM00235"/>
    </source>
</evidence>
<evidence type="ECO:0000313" key="15">
    <source>
        <dbReference type="EMBL" id="MDQ0536828.1"/>
    </source>
</evidence>
<evidence type="ECO:0000256" key="3">
    <source>
        <dbReference type="ARBA" id="ARBA00004613"/>
    </source>
</evidence>
<dbReference type="InterPro" id="IPR034033">
    <property type="entry name" value="Serralysin-like"/>
</dbReference>
<evidence type="ECO:0000256" key="4">
    <source>
        <dbReference type="ARBA" id="ARBA00009490"/>
    </source>
</evidence>
<comment type="cofactor">
    <cofactor evidence="1">
        <name>Ca(2+)</name>
        <dbReference type="ChEBI" id="CHEBI:29108"/>
    </cofactor>
</comment>
<reference evidence="15 16" key="1">
    <citation type="submission" date="2023-07" db="EMBL/GenBank/DDBJ databases">
        <title>Genomic Encyclopedia of Type Strains, Phase IV (KMG-IV): sequencing the most valuable type-strain genomes for metagenomic binning, comparative biology and taxonomic classification.</title>
        <authorList>
            <person name="Goeker M."/>
        </authorList>
    </citation>
    <scope>NUCLEOTIDE SEQUENCE [LARGE SCALE GENOMIC DNA]</scope>
    <source>
        <strain evidence="15 16">DSM 19922</strain>
    </source>
</reference>
<proteinExistence type="inferred from homology"/>
<organism evidence="15 16">
    <name type="scientific">Azospirillum picis</name>
    <dbReference type="NCBI Taxonomy" id="488438"/>
    <lineage>
        <taxon>Bacteria</taxon>
        <taxon>Pseudomonadati</taxon>
        <taxon>Pseudomonadota</taxon>
        <taxon>Alphaproteobacteria</taxon>
        <taxon>Rhodospirillales</taxon>
        <taxon>Azospirillaceae</taxon>
        <taxon>Azospirillum</taxon>
    </lineage>
</organism>
<keyword evidence="7" id="KW-0645">Protease</keyword>
<dbReference type="EC" id="3.4.24.40" evidence="15"/>
<evidence type="ECO:0000256" key="1">
    <source>
        <dbReference type="ARBA" id="ARBA00001913"/>
    </source>
</evidence>
<evidence type="ECO:0000256" key="10">
    <source>
        <dbReference type="ARBA" id="ARBA00022801"/>
    </source>
</evidence>
<evidence type="ECO:0000256" key="9">
    <source>
        <dbReference type="ARBA" id="ARBA00022737"/>
    </source>
</evidence>
<keyword evidence="6" id="KW-0800">Toxin</keyword>
<dbReference type="PROSITE" id="PS00330">
    <property type="entry name" value="HEMOLYSIN_CALCIUM"/>
    <property type="match status" value="3"/>
</dbReference>
<gene>
    <name evidence="15" type="ORF">QO018_005726</name>
</gene>